<reference evidence="2" key="2">
    <citation type="submission" date="2015-01" db="EMBL/GenBank/DDBJ databases">
        <title>Evolutionary Origins and Diversification of the Mycorrhizal Mutualists.</title>
        <authorList>
            <consortium name="DOE Joint Genome Institute"/>
            <consortium name="Mycorrhizal Genomics Consortium"/>
            <person name="Kohler A."/>
            <person name="Kuo A."/>
            <person name="Nagy L.G."/>
            <person name="Floudas D."/>
            <person name="Copeland A."/>
            <person name="Barry K.W."/>
            <person name="Cichocki N."/>
            <person name="Veneault-Fourrey C."/>
            <person name="LaButti K."/>
            <person name="Lindquist E.A."/>
            <person name="Lipzen A."/>
            <person name="Lundell T."/>
            <person name="Morin E."/>
            <person name="Murat C."/>
            <person name="Riley R."/>
            <person name="Ohm R."/>
            <person name="Sun H."/>
            <person name="Tunlid A."/>
            <person name="Henrissat B."/>
            <person name="Grigoriev I.V."/>
            <person name="Hibbett D.S."/>
            <person name="Martin F."/>
        </authorList>
    </citation>
    <scope>NUCLEOTIDE SEQUENCE [LARGE SCALE GENOMIC DNA]</scope>
    <source>
        <strain evidence="2">h7</strain>
    </source>
</reference>
<name>A0A0C2YG02_HEBCY</name>
<dbReference type="OrthoDB" id="2891411at2759"/>
<proteinExistence type="predicted"/>
<accession>A0A0C2YG02</accession>
<dbReference type="AlphaFoldDB" id="A0A0C2YG02"/>
<protein>
    <recommendedName>
        <fullName evidence="3">F-box domain-containing protein</fullName>
    </recommendedName>
</protein>
<keyword evidence="2" id="KW-1185">Reference proteome</keyword>
<dbReference type="HOGENOM" id="CLU_063711_0_0_1"/>
<evidence type="ECO:0000313" key="2">
    <source>
        <dbReference type="Proteomes" id="UP000053424"/>
    </source>
</evidence>
<organism evidence="1 2">
    <name type="scientific">Hebeloma cylindrosporum</name>
    <dbReference type="NCBI Taxonomy" id="76867"/>
    <lineage>
        <taxon>Eukaryota</taxon>
        <taxon>Fungi</taxon>
        <taxon>Dikarya</taxon>
        <taxon>Basidiomycota</taxon>
        <taxon>Agaricomycotina</taxon>
        <taxon>Agaricomycetes</taxon>
        <taxon>Agaricomycetidae</taxon>
        <taxon>Agaricales</taxon>
        <taxon>Agaricineae</taxon>
        <taxon>Hymenogastraceae</taxon>
        <taxon>Hebeloma</taxon>
    </lineage>
</organism>
<evidence type="ECO:0008006" key="3">
    <source>
        <dbReference type="Google" id="ProtNLM"/>
    </source>
</evidence>
<reference evidence="1 2" key="1">
    <citation type="submission" date="2014-04" db="EMBL/GenBank/DDBJ databases">
        <authorList>
            <consortium name="DOE Joint Genome Institute"/>
            <person name="Kuo A."/>
            <person name="Gay G."/>
            <person name="Dore J."/>
            <person name="Kohler A."/>
            <person name="Nagy L.G."/>
            <person name="Floudas D."/>
            <person name="Copeland A."/>
            <person name="Barry K.W."/>
            <person name="Cichocki N."/>
            <person name="Veneault-Fourrey C."/>
            <person name="LaButti K."/>
            <person name="Lindquist E.A."/>
            <person name="Lipzen A."/>
            <person name="Lundell T."/>
            <person name="Morin E."/>
            <person name="Murat C."/>
            <person name="Sun H."/>
            <person name="Tunlid A."/>
            <person name="Henrissat B."/>
            <person name="Grigoriev I.V."/>
            <person name="Hibbett D.S."/>
            <person name="Martin F."/>
            <person name="Nordberg H.P."/>
            <person name="Cantor M.N."/>
            <person name="Hua S.X."/>
        </authorList>
    </citation>
    <scope>NUCLEOTIDE SEQUENCE [LARGE SCALE GENOMIC DNA]</scope>
    <source>
        <strain evidence="2">h7</strain>
    </source>
</reference>
<dbReference type="EMBL" id="KN831784">
    <property type="protein sequence ID" value="KIM40027.1"/>
    <property type="molecule type" value="Genomic_DNA"/>
</dbReference>
<evidence type="ECO:0000313" key="1">
    <source>
        <dbReference type="EMBL" id="KIM40027.1"/>
    </source>
</evidence>
<gene>
    <name evidence="1" type="ORF">M413DRAFT_446918</name>
</gene>
<sequence length="368" mass="42448">MAPRTRSNRIEILAREKLLASGQIFNTTGFAALPDELYLEIISHFPAYPIPCGDKAVNIQAVRDRHFTLFALSQTCRSLRPAFLRYLWQRIEVYDGMKTGNGILYRRFGRHRAHSSKKYAEELVRQLEIVTVREPSLARHVNFMNVVVTDYSVDTVLVELARCMALFPNLHTVQFEFAFWPRPDIPNPFMEYQYPSIKKAYVCTTSTMVLSACPEARIVSPMKWKELIWWPRSMFASALRSCPALEILGPFLLEKDDIKGIAEGLPNLREISLSALLLRTGLEFMSGISALGHLRIINILTNPYRFGKWYDVTEPAVAVHEVREWVQWAKEILSRRAQDSEDDRGPRKVVVHYEKRAPDTHLVDFHKN</sequence>
<dbReference type="Proteomes" id="UP000053424">
    <property type="component" value="Unassembled WGS sequence"/>
</dbReference>